<dbReference type="eggNOG" id="ENOG502S52W">
    <property type="taxonomic scope" value="Eukaryota"/>
</dbReference>
<feature type="compositionally biased region" description="Polar residues" evidence="1">
    <location>
        <begin position="466"/>
        <end position="483"/>
    </location>
</feature>
<gene>
    <name evidence="2" type="ORF">HMPREF1544_09696</name>
</gene>
<sequence length="702" mass="77450">MLQLGYYVCQRAAQAIIAEIGPLRVSSDALQAINVFLDEFLAILVITAASLDLVLLKAAVVQLLPYSLGKNALVEAEIELKNRIAESEADNNEDEHQNQLDLSTYEKMRLLNNESVNQIIPVLQAACADFCTLAAETHHTQEKHQDMIAPVVVVYVTAIVEHIAEYVLNSVAMTADQMDAEHIRVKEVLLCLLVDPQAGSLFRRMNLKETLEKRASTYPNYLPSPVPSPVSIKRDQLIQRHSNSTTPTSADFTMDCHNDHLQGEDSNDLYPRATPSSTCSMRSSESINDRPLSIMSNGTVKSSGSRSRFNFFGSSSSSNKKEKRTSISLSFSSNKRSTSNPPSIASPTTPSYTTANMDFEDLMRSGTTKKVTLTPNRLRSIEVKQDDITPWEKLNDTNTNNKKQHRSKKRASEPSSSSCSSPISSPPPPIPPLPKLHRDHQGINTTTLTSSPSIIASTAIVLDTNNNNSPPLTPASSVASRPSQRSRHSIIYEEKSSRSSMKSSNSTNEDLLVEETTHLMRNPSKISTSSSVYSRRSGTSGIERPSSMVVKRASMGSRPPSFHENAALGIMGNTLVAAANGISLEDKVSQVDHPHPHHHHHSEHNMIYVLPSLANPNVKSMSGRFTSSSSLKVGTVDRGCQTEPVSFRMLHKNSEVSADVEDAEDEDEEWFLDESEEDEEDWNTTQQQQEEQHMVEFLLGSV</sequence>
<dbReference type="OrthoDB" id="5382203at2759"/>
<dbReference type="InterPro" id="IPR009072">
    <property type="entry name" value="Histone-fold"/>
</dbReference>
<keyword evidence="3" id="KW-1185">Reference proteome</keyword>
<dbReference type="Proteomes" id="UP000014254">
    <property type="component" value="Unassembled WGS sequence"/>
</dbReference>
<feature type="compositionally biased region" description="Polar residues" evidence="1">
    <location>
        <begin position="326"/>
        <end position="352"/>
    </location>
</feature>
<dbReference type="GO" id="GO:0046982">
    <property type="term" value="F:protein heterodimerization activity"/>
    <property type="evidence" value="ECO:0007669"/>
    <property type="project" value="InterPro"/>
</dbReference>
<organism evidence="2 3">
    <name type="scientific">Mucor circinelloides f. circinelloides (strain 1006PhL)</name>
    <name type="common">Mucormycosis agent</name>
    <name type="synonym">Calyptromyces circinelloides</name>
    <dbReference type="NCBI Taxonomy" id="1220926"/>
    <lineage>
        <taxon>Eukaryota</taxon>
        <taxon>Fungi</taxon>
        <taxon>Fungi incertae sedis</taxon>
        <taxon>Mucoromycota</taxon>
        <taxon>Mucoromycotina</taxon>
        <taxon>Mucoromycetes</taxon>
        <taxon>Mucorales</taxon>
        <taxon>Mucorineae</taxon>
        <taxon>Mucoraceae</taxon>
        <taxon>Mucor</taxon>
    </lineage>
</organism>
<feature type="compositionally biased region" description="Polar residues" evidence="1">
    <location>
        <begin position="274"/>
        <end position="286"/>
    </location>
</feature>
<feature type="region of interest" description="Disordered" evidence="1">
    <location>
        <begin position="466"/>
        <end position="508"/>
    </location>
</feature>
<evidence type="ECO:0000313" key="2">
    <source>
        <dbReference type="EMBL" id="EPB83535.1"/>
    </source>
</evidence>
<dbReference type="EMBL" id="KE124067">
    <property type="protein sequence ID" value="EPB83535.1"/>
    <property type="molecule type" value="Genomic_DNA"/>
</dbReference>
<evidence type="ECO:0000256" key="1">
    <source>
        <dbReference type="SAM" id="MobiDB-lite"/>
    </source>
</evidence>
<feature type="compositionally biased region" description="Low complexity" evidence="1">
    <location>
        <begin position="302"/>
        <end position="318"/>
    </location>
</feature>
<dbReference type="Gene3D" id="1.10.20.10">
    <property type="entry name" value="Histone, subunit A"/>
    <property type="match status" value="1"/>
</dbReference>
<feature type="compositionally biased region" description="Acidic residues" evidence="1">
    <location>
        <begin position="658"/>
        <end position="682"/>
    </location>
</feature>
<dbReference type="OMA" id="ETHHTQE"/>
<dbReference type="InParanoid" id="S2JUR0"/>
<feature type="region of interest" description="Disordered" evidence="1">
    <location>
        <begin position="521"/>
        <end position="543"/>
    </location>
</feature>
<feature type="region of interest" description="Disordered" evidence="1">
    <location>
        <begin position="392"/>
        <end position="450"/>
    </location>
</feature>
<feature type="region of interest" description="Disordered" evidence="1">
    <location>
        <begin position="259"/>
        <end position="352"/>
    </location>
</feature>
<evidence type="ECO:0000313" key="3">
    <source>
        <dbReference type="Proteomes" id="UP000014254"/>
    </source>
</evidence>
<accession>S2JUR0</accession>
<dbReference type="STRING" id="1220926.S2JUR0"/>
<protein>
    <submittedName>
        <fullName evidence="2">Uncharacterized protein</fullName>
    </submittedName>
</protein>
<dbReference type="AlphaFoldDB" id="S2JUR0"/>
<name>S2JUR0_MUCC1</name>
<feature type="compositionally biased region" description="Low complexity" evidence="1">
    <location>
        <begin position="413"/>
        <end position="423"/>
    </location>
</feature>
<feature type="compositionally biased region" description="Low complexity" evidence="1">
    <location>
        <begin position="527"/>
        <end position="541"/>
    </location>
</feature>
<dbReference type="VEuPathDB" id="FungiDB:HMPREF1544_09696"/>
<feature type="region of interest" description="Disordered" evidence="1">
    <location>
        <begin position="656"/>
        <end position="691"/>
    </location>
</feature>
<proteinExistence type="predicted"/>
<feature type="compositionally biased region" description="Pro residues" evidence="1">
    <location>
        <begin position="424"/>
        <end position="434"/>
    </location>
</feature>
<reference evidence="3" key="1">
    <citation type="submission" date="2013-05" db="EMBL/GenBank/DDBJ databases">
        <title>The Genome sequence of Mucor circinelloides f. circinelloides 1006PhL.</title>
        <authorList>
            <consortium name="The Broad Institute Genomics Platform"/>
            <person name="Cuomo C."/>
            <person name="Earl A."/>
            <person name="Findley K."/>
            <person name="Lee S.C."/>
            <person name="Walker B."/>
            <person name="Young S."/>
            <person name="Zeng Q."/>
            <person name="Gargeya S."/>
            <person name="Fitzgerald M."/>
            <person name="Haas B."/>
            <person name="Abouelleil A."/>
            <person name="Allen A.W."/>
            <person name="Alvarado L."/>
            <person name="Arachchi H.M."/>
            <person name="Berlin A.M."/>
            <person name="Chapman S.B."/>
            <person name="Gainer-Dewar J."/>
            <person name="Goldberg J."/>
            <person name="Griggs A."/>
            <person name="Gujja S."/>
            <person name="Hansen M."/>
            <person name="Howarth C."/>
            <person name="Imamovic A."/>
            <person name="Ireland A."/>
            <person name="Larimer J."/>
            <person name="McCowan C."/>
            <person name="Murphy C."/>
            <person name="Pearson M."/>
            <person name="Poon T.W."/>
            <person name="Priest M."/>
            <person name="Roberts A."/>
            <person name="Saif S."/>
            <person name="Shea T."/>
            <person name="Sisk P."/>
            <person name="Sykes S."/>
            <person name="Wortman J."/>
            <person name="Nusbaum C."/>
            <person name="Birren B."/>
        </authorList>
    </citation>
    <scope>NUCLEOTIDE SEQUENCE [LARGE SCALE GENOMIC DNA]</scope>
    <source>
        <strain evidence="3">1006PhL</strain>
    </source>
</reference>